<accession>A0A371RIM3</accession>
<dbReference type="GO" id="GO:0009446">
    <property type="term" value="P:putrescine biosynthetic process"/>
    <property type="evidence" value="ECO:0007669"/>
    <property type="project" value="InterPro"/>
</dbReference>
<dbReference type="PANTHER" id="PTHR31377">
    <property type="entry name" value="AGMATINE DEIMINASE-RELATED"/>
    <property type="match status" value="1"/>
</dbReference>
<dbReference type="Pfam" id="PF04371">
    <property type="entry name" value="PAD_porph"/>
    <property type="match status" value="1"/>
</dbReference>
<name>A0A371RIM3_9PROT</name>
<sequence length="335" mass="36645">MTDISFSLVPEWAPQSALWIGWPRLAHDWPEGLVTAREEAANLIRNASRFVPVKVSIGGPRSMADALKRELDEVADLYPVSATDVWLRDTGPIVGFDEGTLSAQAFRFNGWGGRFGAADDRYTAGAIAAIEGAYVTSHDFILEGGSIEIDGEGRLLTTKDCLLNPNRNGGWEKREAERTLRDTFGVDEILWLDRGLVNDHTDGHIDNIARFIGPGHVVCQRASDEDDPHRERLEEIERALRTFSLEVSTIPSPGRVTNKEGDVVPASHCNFIITNGAVLLPTYDEANGAAAAEELDALFPDREIVPLRADHILKGGGGSFHCMSCQIPAFEEDVA</sequence>
<dbReference type="InterPro" id="IPR007466">
    <property type="entry name" value="Peptidyl-Arg-deiminase_porph"/>
</dbReference>
<evidence type="ECO:0000313" key="3">
    <source>
        <dbReference type="Proteomes" id="UP000264589"/>
    </source>
</evidence>
<keyword evidence="1" id="KW-0378">Hydrolase</keyword>
<dbReference type="AlphaFoldDB" id="A0A371RIM3"/>
<dbReference type="RefSeq" id="WP_116391941.1">
    <property type="nucleotide sequence ID" value="NZ_QUQO01000001.1"/>
</dbReference>
<dbReference type="GO" id="GO:0047632">
    <property type="term" value="F:agmatine deiminase activity"/>
    <property type="evidence" value="ECO:0007669"/>
    <property type="project" value="TreeGrafter"/>
</dbReference>
<reference evidence="2 3" key="1">
    <citation type="submission" date="2018-08" db="EMBL/GenBank/DDBJ databases">
        <title>Parvularcula sp. SM1705, isolated from surface water of the South Sea China.</title>
        <authorList>
            <person name="Sun L."/>
        </authorList>
    </citation>
    <scope>NUCLEOTIDE SEQUENCE [LARGE SCALE GENOMIC DNA]</scope>
    <source>
        <strain evidence="2 3">SM1705</strain>
    </source>
</reference>
<proteinExistence type="predicted"/>
<evidence type="ECO:0000313" key="2">
    <source>
        <dbReference type="EMBL" id="RFB05309.1"/>
    </source>
</evidence>
<organism evidence="2 3">
    <name type="scientific">Parvularcula marina</name>
    <dbReference type="NCBI Taxonomy" id="2292771"/>
    <lineage>
        <taxon>Bacteria</taxon>
        <taxon>Pseudomonadati</taxon>
        <taxon>Pseudomonadota</taxon>
        <taxon>Alphaproteobacteria</taxon>
        <taxon>Parvularculales</taxon>
        <taxon>Parvularculaceae</taxon>
        <taxon>Parvularcula</taxon>
    </lineage>
</organism>
<protein>
    <submittedName>
        <fullName evidence="2">Agmatine deiminase family protein</fullName>
    </submittedName>
</protein>
<keyword evidence="3" id="KW-1185">Reference proteome</keyword>
<dbReference type="SUPFAM" id="SSF55909">
    <property type="entry name" value="Pentein"/>
    <property type="match status" value="1"/>
</dbReference>
<dbReference type="Gene3D" id="3.75.10.10">
    <property type="entry name" value="L-arginine/glycine Amidinotransferase, Chain A"/>
    <property type="match status" value="1"/>
</dbReference>
<dbReference type="GO" id="GO:0004668">
    <property type="term" value="F:protein-arginine deiminase activity"/>
    <property type="evidence" value="ECO:0007669"/>
    <property type="project" value="InterPro"/>
</dbReference>
<evidence type="ECO:0000256" key="1">
    <source>
        <dbReference type="ARBA" id="ARBA00022801"/>
    </source>
</evidence>
<comment type="caution">
    <text evidence="2">The sequence shown here is derived from an EMBL/GenBank/DDBJ whole genome shotgun (WGS) entry which is preliminary data.</text>
</comment>
<dbReference type="PANTHER" id="PTHR31377:SF0">
    <property type="entry name" value="AGMATINE DEIMINASE-RELATED"/>
    <property type="match status" value="1"/>
</dbReference>
<dbReference type="Proteomes" id="UP000264589">
    <property type="component" value="Unassembled WGS sequence"/>
</dbReference>
<dbReference type="EMBL" id="QUQO01000001">
    <property type="protein sequence ID" value="RFB05309.1"/>
    <property type="molecule type" value="Genomic_DNA"/>
</dbReference>
<gene>
    <name evidence="2" type="ORF">DX908_08605</name>
</gene>
<dbReference type="InParanoid" id="A0A371RIM3"/>
<dbReference type="OrthoDB" id="9808013at2"/>